<dbReference type="Proteomes" id="UP000332933">
    <property type="component" value="Unassembled WGS sequence"/>
</dbReference>
<dbReference type="Gene3D" id="3.30.460.10">
    <property type="entry name" value="Beta Polymerase, domain 2"/>
    <property type="match status" value="1"/>
</dbReference>
<dbReference type="Pfam" id="PF04928">
    <property type="entry name" value="PAP_central"/>
    <property type="match status" value="1"/>
</dbReference>
<feature type="binding site" evidence="13">
    <location>
        <position position="107"/>
    </location>
    <ligand>
        <name>Mg(2+)</name>
        <dbReference type="ChEBI" id="CHEBI:18420"/>
        <label>1</label>
        <note>catalytic</note>
    </ligand>
</feature>
<dbReference type="InterPro" id="IPR048840">
    <property type="entry name" value="PolA_pol_NTPase"/>
</dbReference>
<keyword evidence="20" id="KW-1185">Reference proteome</keyword>
<feature type="domain" description="Poly(A) polymerase RNA-binding" evidence="15">
    <location>
        <begin position="361"/>
        <end position="425"/>
    </location>
</feature>
<feature type="binding site" evidence="12">
    <location>
        <begin position="240"/>
        <end position="241"/>
    </location>
    <ligand>
        <name>ATP</name>
        <dbReference type="ChEBI" id="CHEBI:30616"/>
    </ligand>
</feature>
<dbReference type="InterPro" id="IPR011068">
    <property type="entry name" value="NuclTrfase_I-like_C"/>
</dbReference>
<dbReference type="GO" id="GO:0006397">
    <property type="term" value="P:mRNA processing"/>
    <property type="evidence" value="ECO:0007669"/>
    <property type="project" value="UniProtKB-KW"/>
</dbReference>
<feature type="region of interest" description="Disordered" evidence="14">
    <location>
        <begin position="519"/>
        <end position="650"/>
    </location>
</feature>
<dbReference type="GO" id="GO:0005634">
    <property type="term" value="C:nucleus"/>
    <property type="evidence" value="ECO:0007669"/>
    <property type="project" value="UniProtKB-SubCell"/>
</dbReference>
<feature type="binding site" evidence="13">
    <location>
        <position position="161"/>
    </location>
    <ligand>
        <name>Mg(2+)</name>
        <dbReference type="ChEBI" id="CHEBI:18420"/>
        <label>2</label>
        <note>catalytic</note>
    </ligand>
</feature>
<gene>
    <name evidence="19" type="primary">Aste57867_9548</name>
    <name evidence="18" type="ORF">As57867_009511</name>
    <name evidence="19" type="ORF">ASTE57867_9548</name>
</gene>
<comment type="function">
    <text evidence="11">Polymerase that creates the 3'-poly(A) tail of mRNA's.</text>
</comment>
<sequence>MQESVTTAPGTVLEQAYKPIRTTPPEPIDLELSQKLLAYMEKHFPTETEKNIQRRTIILGELRSIFRAWVKDVCIQRGVLEEIANEAGGIILVSGSYRLGVNEPGADIDTICVAPKFVTREDFFSSLKDILLKNSKVTNLVSIEGATVPIMTFDYQEINIDLQIAILDRSSIPDDINVLDDNILAGVDTPTEKSLNGPRVTELMIKLTPNRSSFIAVLRIVRRWAKKRGLYSNKLGYLGGVNWCILVCFINQLYPTAAPSTLLLRFFMVLSQWKWPSAIQLCKTYDAKLGLEIWNASVGGNRYQVMPILTPAYPSMNSSYNVSVHSLNVMKEEFSRGLEMVKAIINDGGADWSRLFEPSEYFVDHQHYLAVEMYVSDPADEGAWCGFAESRLRKFIESLAYHNPQLCRLRVYPKKFPLSFVNNDAGKDEKHGVTYFVAFDVDKQKIRGKEVRLDSAVEDFKINSLYRWPKRVEGMDVKITPLGWKGLPEHVFEDLGGLKTAKEQRQKFLKRKKEEQAKLDAEAAANASAHASPVVAPASAPTTPAPTPLAADPTLSSTSQDLTDGDEKDGSQAAAEVTADAIQPDEPSSQPELATTPAPSPKLVAAPSPNLQKKAAREDPPPMELPPAVLAMATDSPPKRKKMKISFGAM</sequence>
<protein>
    <recommendedName>
        <fullName evidence="11">Poly(A) polymerase</fullName>
        <ecNumber evidence="11">2.7.7.19</ecNumber>
    </recommendedName>
</protein>
<keyword evidence="5 11" id="KW-0808">Transferase</keyword>
<evidence type="ECO:0000313" key="19">
    <source>
        <dbReference type="EMBL" id="VFT86427.1"/>
    </source>
</evidence>
<reference evidence="19 20" key="1">
    <citation type="submission" date="2019-03" db="EMBL/GenBank/DDBJ databases">
        <authorList>
            <person name="Gaulin E."/>
            <person name="Dumas B."/>
        </authorList>
    </citation>
    <scope>NUCLEOTIDE SEQUENCE [LARGE SCALE GENOMIC DNA]</scope>
    <source>
        <strain evidence="19">CBS 568.67</strain>
    </source>
</reference>
<dbReference type="GO" id="GO:1990817">
    <property type="term" value="F:poly(A) RNA polymerase activity"/>
    <property type="evidence" value="ECO:0007669"/>
    <property type="project" value="UniProtKB-UniRule"/>
</dbReference>
<organism evidence="19 20">
    <name type="scientific">Aphanomyces stellatus</name>
    <dbReference type="NCBI Taxonomy" id="120398"/>
    <lineage>
        <taxon>Eukaryota</taxon>
        <taxon>Sar</taxon>
        <taxon>Stramenopiles</taxon>
        <taxon>Oomycota</taxon>
        <taxon>Saprolegniomycetes</taxon>
        <taxon>Saprolegniales</taxon>
        <taxon>Verrucalvaceae</taxon>
        <taxon>Aphanomyces</taxon>
    </lineage>
</organism>
<feature type="binding site" evidence="12">
    <location>
        <begin position="107"/>
        <end position="109"/>
    </location>
    <ligand>
        <name>ATP</name>
        <dbReference type="ChEBI" id="CHEBI:30616"/>
    </ligand>
</feature>
<feature type="binding site" evidence="13">
    <location>
        <position position="107"/>
    </location>
    <ligand>
        <name>Mg(2+)</name>
        <dbReference type="ChEBI" id="CHEBI:18420"/>
        <label>2</label>
        <note>catalytic</note>
    </ligand>
</feature>
<comment type="cofactor">
    <cofactor evidence="1">
        <name>Mn(2+)</name>
        <dbReference type="ChEBI" id="CHEBI:29035"/>
    </cofactor>
</comment>
<dbReference type="InterPro" id="IPR007012">
    <property type="entry name" value="PolA_pol_cen_dom"/>
</dbReference>
<evidence type="ECO:0000256" key="2">
    <source>
        <dbReference type="ARBA" id="ARBA00004123"/>
    </source>
</evidence>
<keyword evidence="8 11" id="KW-0067">ATP-binding</keyword>
<feature type="binding site" evidence="13">
    <location>
        <position position="109"/>
    </location>
    <ligand>
        <name>Mg(2+)</name>
        <dbReference type="ChEBI" id="CHEBI:18420"/>
        <label>1</label>
        <note>catalytic</note>
    </ligand>
</feature>
<dbReference type="FunFam" id="3.30.460.10:FF:000027">
    <property type="entry name" value="Poly(A) polymerase PAP"/>
    <property type="match status" value="1"/>
</dbReference>
<evidence type="ECO:0000256" key="3">
    <source>
        <dbReference type="ARBA" id="ARBA00010912"/>
    </source>
</evidence>
<evidence type="ECO:0000256" key="9">
    <source>
        <dbReference type="ARBA" id="ARBA00022842"/>
    </source>
</evidence>
<feature type="binding site" evidence="13">
    <location>
        <position position="109"/>
    </location>
    <ligand>
        <name>Mg(2+)</name>
        <dbReference type="ChEBI" id="CHEBI:18420"/>
        <label>2</label>
        <note>catalytic</note>
    </ligand>
</feature>
<name>A0A485KNG9_9STRA</name>
<feature type="domain" description="Poly(A) polymerase nucleotidyltransferase" evidence="17">
    <location>
        <begin position="18"/>
        <end position="207"/>
    </location>
</feature>
<evidence type="ECO:0000256" key="5">
    <source>
        <dbReference type="ARBA" id="ARBA00022679"/>
    </source>
</evidence>
<evidence type="ECO:0000256" key="13">
    <source>
        <dbReference type="PIRSR" id="PIRSR018425-2"/>
    </source>
</evidence>
<dbReference type="FunFam" id="1.10.1410.10:FF:000019">
    <property type="entry name" value="Nuclear poly(A) polymerase 3"/>
    <property type="match status" value="1"/>
</dbReference>
<evidence type="ECO:0000256" key="11">
    <source>
        <dbReference type="PIRNR" id="PIRNR018425"/>
    </source>
</evidence>
<evidence type="ECO:0000259" key="17">
    <source>
        <dbReference type="Pfam" id="PF20750"/>
    </source>
</evidence>
<keyword evidence="9 13" id="KW-0460">Magnesium</keyword>
<proteinExistence type="inferred from homology"/>
<evidence type="ECO:0000313" key="20">
    <source>
        <dbReference type="Proteomes" id="UP000332933"/>
    </source>
</evidence>
<evidence type="ECO:0000313" key="18">
    <source>
        <dbReference type="EMBL" id="KAF0699908.1"/>
    </source>
</evidence>
<dbReference type="OrthoDB" id="412748at2759"/>
<evidence type="ECO:0000256" key="8">
    <source>
        <dbReference type="ARBA" id="ARBA00022840"/>
    </source>
</evidence>
<keyword evidence="10 11" id="KW-0539">Nucleus</keyword>
<dbReference type="PIRSF" id="PIRSF018425">
    <property type="entry name" value="PolyA_polymerase"/>
    <property type="match status" value="1"/>
</dbReference>
<evidence type="ECO:0000256" key="1">
    <source>
        <dbReference type="ARBA" id="ARBA00001936"/>
    </source>
</evidence>
<keyword evidence="4 11" id="KW-0507">mRNA processing</keyword>
<dbReference type="EMBL" id="CAADRA010005169">
    <property type="protein sequence ID" value="VFT86427.1"/>
    <property type="molecule type" value="Genomic_DNA"/>
</dbReference>
<feature type="binding site" evidence="12">
    <location>
        <position position="231"/>
    </location>
    <ligand>
        <name>ATP</name>
        <dbReference type="ChEBI" id="CHEBI:30616"/>
    </ligand>
</feature>
<comment type="cofactor">
    <cofactor evidence="13">
        <name>Mg(2+)</name>
        <dbReference type="ChEBI" id="CHEBI:18420"/>
    </cofactor>
    <text evidence="13">Binds 2 magnesium ions. Also active with manganese.</text>
</comment>
<dbReference type="GO" id="GO:0031123">
    <property type="term" value="P:RNA 3'-end processing"/>
    <property type="evidence" value="ECO:0007669"/>
    <property type="project" value="InterPro"/>
</dbReference>
<dbReference type="SUPFAM" id="SSF81631">
    <property type="entry name" value="PAP/OAS1 substrate-binding domain"/>
    <property type="match status" value="1"/>
</dbReference>
<feature type="domain" description="Poly(A) polymerase central" evidence="16">
    <location>
        <begin position="214"/>
        <end position="357"/>
    </location>
</feature>
<dbReference type="GO" id="GO:0046872">
    <property type="term" value="F:metal ion binding"/>
    <property type="evidence" value="ECO:0007669"/>
    <property type="project" value="UniProtKB-KW"/>
</dbReference>
<dbReference type="GO" id="GO:0003723">
    <property type="term" value="F:RNA binding"/>
    <property type="evidence" value="ECO:0007669"/>
    <property type="project" value="UniProtKB-UniRule"/>
</dbReference>
<dbReference type="AlphaFoldDB" id="A0A485KNG9"/>
<comment type="similarity">
    <text evidence="3 11">Belongs to the poly(A) polymerase family.</text>
</comment>
<feature type="compositionally biased region" description="Low complexity" evidence="14">
    <location>
        <begin position="522"/>
        <end position="556"/>
    </location>
</feature>
<evidence type="ECO:0000256" key="7">
    <source>
        <dbReference type="ARBA" id="ARBA00022741"/>
    </source>
</evidence>
<evidence type="ECO:0000259" key="15">
    <source>
        <dbReference type="Pfam" id="PF04926"/>
    </source>
</evidence>
<evidence type="ECO:0000259" key="16">
    <source>
        <dbReference type="Pfam" id="PF04928"/>
    </source>
</evidence>
<dbReference type="Pfam" id="PF04926">
    <property type="entry name" value="PAP_RNA-bind"/>
    <property type="match status" value="1"/>
</dbReference>
<comment type="subcellular location">
    <subcellularLocation>
        <location evidence="2 11">Nucleus</location>
    </subcellularLocation>
</comment>
<dbReference type="GO" id="GO:0005524">
    <property type="term" value="F:ATP binding"/>
    <property type="evidence" value="ECO:0007669"/>
    <property type="project" value="UniProtKB-UniRule"/>
</dbReference>
<evidence type="ECO:0000256" key="12">
    <source>
        <dbReference type="PIRSR" id="PIRSR018425-1"/>
    </source>
</evidence>
<dbReference type="PANTHER" id="PTHR10682:SF10">
    <property type="entry name" value="POLYNUCLEOTIDE ADENYLYLTRANSFERASE"/>
    <property type="match status" value="1"/>
</dbReference>
<reference evidence="18" key="2">
    <citation type="submission" date="2019-06" db="EMBL/GenBank/DDBJ databases">
        <title>Genomics analysis of Aphanomyces spp. identifies a new class of oomycete effector associated with host adaptation.</title>
        <authorList>
            <person name="Gaulin E."/>
        </authorList>
    </citation>
    <scope>NUCLEOTIDE SEQUENCE</scope>
    <source>
        <strain evidence="18">CBS 578.67</strain>
    </source>
</reference>
<dbReference type="Gene3D" id="1.10.1410.10">
    <property type="match status" value="1"/>
</dbReference>
<dbReference type="Pfam" id="PF20750">
    <property type="entry name" value="PAP_NTPase"/>
    <property type="match status" value="1"/>
</dbReference>
<accession>A0A485KNG9</accession>
<evidence type="ECO:0000256" key="10">
    <source>
        <dbReference type="ARBA" id="ARBA00023242"/>
    </source>
</evidence>
<keyword evidence="6 13" id="KW-0479">Metal-binding</keyword>
<dbReference type="InterPro" id="IPR007010">
    <property type="entry name" value="PolA_pol_RNA-bd_dom"/>
</dbReference>
<evidence type="ECO:0000256" key="4">
    <source>
        <dbReference type="ARBA" id="ARBA00022664"/>
    </source>
</evidence>
<dbReference type="SUPFAM" id="SSF81301">
    <property type="entry name" value="Nucleotidyltransferase"/>
    <property type="match status" value="1"/>
</dbReference>
<keyword evidence="7 11" id="KW-0547">Nucleotide-binding</keyword>
<dbReference type="EMBL" id="VJMH01005148">
    <property type="protein sequence ID" value="KAF0699908.1"/>
    <property type="molecule type" value="Genomic_DNA"/>
</dbReference>
<evidence type="ECO:0000256" key="6">
    <source>
        <dbReference type="ARBA" id="ARBA00022723"/>
    </source>
</evidence>
<comment type="catalytic activity">
    <reaction evidence="11">
        <text>RNA(n) + ATP = RNA(n)-3'-adenine ribonucleotide + diphosphate</text>
        <dbReference type="Rhea" id="RHEA:11332"/>
        <dbReference type="Rhea" id="RHEA-COMP:14527"/>
        <dbReference type="Rhea" id="RHEA-COMP:17347"/>
        <dbReference type="ChEBI" id="CHEBI:30616"/>
        <dbReference type="ChEBI" id="CHEBI:33019"/>
        <dbReference type="ChEBI" id="CHEBI:140395"/>
        <dbReference type="ChEBI" id="CHEBI:173115"/>
        <dbReference type="EC" id="2.7.7.19"/>
    </reaction>
</comment>
<evidence type="ECO:0000256" key="14">
    <source>
        <dbReference type="SAM" id="MobiDB-lite"/>
    </source>
</evidence>
<dbReference type="Gene3D" id="3.30.70.590">
    <property type="entry name" value="Poly(A) polymerase predicted RNA binding domain"/>
    <property type="match status" value="1"/>
</dbReference>
<feature type="binding site" evidence="12">
    <location>
        <position position="161"/>
    </location>
    <ligand>
        <name>ATP</name>
        <dbReference type="ChEBI" id="CHEBI:30616"/>
    </ligand>
</feature>
<dbReference type="InterPro" id="IPR014492">
    <property type="entry name" value="PolyA_polymerase"/>
</dbReference>
<dbReference type="CDD" id="cd05402">
    <property type="entry name" value="NT_PAP_TUTase"/>
    <property type="match status" value="1"/>
</dbReference>
<dbReference type="EC" id="2.7.7.19" evidence="11"/>
<dbReference type="SUPFAM" id="SSF55003">
    <property type="entry name" value="PAP/Archaeal CCA-adding enzyme, C-terminal domain"/>
    <property type="match status" value="1"/>
</dbReference>
<dbReference type="InterPro" id="IPR043519">
    <property type="entry name" value="NT_sf"/>
</dbReference>
<dbReference type="PANTHER" id="PTHR10682">
    <property type="entry name" value="POLY A POLYMERASE"/>
    <property type="match status" value="1"/>
</dbReference>